<evidence type="ECO:0000256" key="4">
    <source>
        <dbReference type="ARBA" id="ARBA00023163"/>
    </source>
</evidence>
<dbReference type="InterPro" id="IPR007627">
    <property type="entry name" value="RNA_pol_sigma70_r2"/>
</dbReference>
<keyword evidence="4" id="KW-0804">Transcription</keyword>
<evidence type="ECO:0000256" key="1">
    <source>
        <dbReference type="ARBA" id="ARBA00023015"/>
    </source>
</evidence>
<name>A0ABZ1C2Z2_9BACT</name>
<keyword evidence="3" id="KW-0238">DNA-binding</keyword>
<dbReference type="RefSeq" id="WP_221033173.1">
    <property type="nucleotide sequence ID" value="NZ_CP139781.1"/>
</dbReference>
<proteinExistence type="predicted"/>
<keyword evidence="7" id="KW-1185">Reference proteome</keyword>
<sequence length="195" mass="23212">MITTNESLLERVQRLDAHEAWKEFYDNYWAAIIRYGRKLGLSQTQAEDVLQETMVDLMRILPKFEYDRSRGRFRNFLLTIVHRKAMGVFRRGLKNSNVPWDSASPMEIEEAKQSSLREDQMQLWRESIYEEALLEVSKCSDIDQRTWAVFEAYVVKKRPVSEVAEGFGMKPNAIYQIKNRLCQRIRRQLNWKNLD</sequence>
<dbReference type="InterPro" id="IPR039425">
    <property type="entry name" value="RNA_pol_sigma-70-like"/>
</dbReference>
<dbReference type="SUPFAM" id="SSF88946">
    <property type="entry name" value="Sigma2 domain of RNA polymerase sigma factors"/>
    <property type="match status" value="1"/>
</dbReference>
<dbReference type="Proteomes" id="UP000738431">
    <property type="component" value="Chromosome"/>
</dbReference>
<evidence type="ECO:0000256" key="2">
    <source>
        <dbReference type="ARBA" id="ARBA00023082"/>
    </source>
</evidence>
<dbReference type="Gene3D" id="1.10.1740.10">
    <property type="match status" value="1"/>
</dbReference>
<gene>
    <name evidence="6" type="ORF">K1X11_013045</name>
</gene>
<dbReference type="PANTHER" id="PTHR43133">
    <property type="entry name" value="RNA POLYMERASE ECF-TYPE SIGMA FACTO"/>
    <property type="match status" value="1"/>
</dbReference>
<dbReference type="EMBL" id="CP139781">
    <property type="protein sequence ID" value="WRQ85732.1"/>
    <property type="molecule type" value="Genomic_DNA"/>
</dbReference>
<keyword evidence="1" id="KW-0805">Transcription regulation</keyword>
<evidence type="ECO:0000313" key="6">
    <source>
        <dbReference type="EMBL" id="WRQ85732.1"/>
    </source>
</evidence>
<evidence type="ECO:0000313" key="7">
    <source>
        <dbReference type="Proteomes" id="UP000738431"/>
    </source>
</evidence>
<accession>A0ABZ1C2Z2</accession>
<evidence type="ECO:0000256" key="3">
    <source>
        <dbReference type="ARBA" id="ARBA00023125"/>
    </source>
</evidence>
<dbReference type="Pfam" id="PF04542">
    <property type="entry name" value="Sigma70_r2"/>
    <property type="match status" value="1"/>
</dbReference>
<feature type="domain" description="RNA polymerase sigma-70 region 2" evidence="5">
    <location>
        <begin position="25"/>
        <end position="90"/>
    </location>
</feature>
<reference evidence="6 7" key="1">
    <citation type="submission" date="2023-12" db="EMBL/GenBank/DDBJ databases">
        <title>Description of an unclassified Opitutus bacterium of Verrucomicrobiota.</title>
        <authorList>
            <person name="Zhang D.-F."/>
        </authorList>
    </citation>
    <scope>NUCLEOTIDE SEQUENCE [LARGE SCALE GENOMIC DNA]</scope>
    <source>
        <strain evidence="6 7">WL0086</strain>
    </source>
</reference>
<dbReference type="InterPro" id="IPR013325">
    <property type="entry name" value="RNA_pol_sigma_r2"/>
</dbReference>
<dbReference type="InterPro" id="IPR014284">
    <property type="entry name" value="RNA_pol_sigma-70_dom"/>
</dbReference>
<organism evidence="6 7">
    <name type="scientific">Actomonas aquatica</name>
    <dbReference type="NCBI Taxonomy" id="2866162"/>
    <lineage>
        <taxon>Bacteria</taxon>
        <taxon>Pseudomonadati</taxon>
        <taxon>Verrucomicrobiota</taxon>
        <taxon>Opitutia</taxon>
        <taxon>Opitutales</taxon>
        <taxon>Opitutaceae</taxon>
        <taxon>Actomonas</taxon>
    </lineage>
</organism>
<dbReference type="PANTHER" id="PTHR43133:SF8">
    <property type="entry name" value="RNA POLYMERASE SIGMA FACTOR HI_1459-RELATED"/>
    <property type="match status" value="1"/>
</dbReference>
<protein>
    <submittedName>
        <fullName evidence="6">Sigma-70 family RNA polymerase sigma factor</fullName>
    </submittedName>
</protein>
<keyword evidence="2" id="KW-0731">Sigma factor</keyword>
<dbReference type="NCBIfam" id="TIGR02937">
    <property type="entry name" value="sigma70-ECF"/>
    <property type="match status" value="1"/>
</dbReference>
<evidence type="ECO:0000259" key="5">
    <source>
        <dbReference type="Pfam" id="PF04542"/>
    </source>
</evidence>